<dbReference type="InterPro" id="IPR004352">
    <property type="entry name" value="GH114_TIM-barrel"/>
</dbReference>
<evidence type="ECO:0000313" key="6">
    <source>
        <dbReference type="Proteomes" id="UP001301769"/>
    </source>
</evidence>
<reference evidence="5" key="2">
    <citation type="submission" date="2023-05" db="EMBL/GenBank/DDBJ databases">
        <authorList>
            <consortium name="Lawrence Berkeley National Laboratory"/>
            <person name="Steindorff A."/>
            <person name="Hensen N."/>
            <person name="Bonometti L."/>
            <person name="Westerberg I."/>
            <person name="Brannstrom I.O."/>
            <person name="Guillou S."/>
            <person name="Cros-Aarteil S."/>
            <person name="Calhoun S."/>
            <person name="Haridas S."/>
            <person name="Kuo A."/>
            <person name="Mondo S."/>
            <person name="Pangilinan J."/>
            <person name="Riley R."/>
            <person name="Labutti K."/>
            <person name="Andreopoulos B."/>
            <person name="Lipzen A."/>
            <person name="Chen C."/>
            <person name="Yanf M."/>
            <person name="Daum C."/>
            <person name="Ng V."/>
            <person name="Clum A."/>
            <person name="Ohm R."/>
            <person name="Martin F."/>
            <person name="Silar P."/>
            <person name="Natvig D."/>
            <person name="Lalanne C."/>
            <person name="Gautier V."/>
            <person name="Ament-Velasquez S.L."/>
            <person name="Kruys A."/>
            <person name="Hutchinson M.I."/>
            <person name="Powell A.J."/>
            <person name="Barry K."/>
            <person name="Miller A.N."/>
            <person name="Grigoriev I.V."/>
            <person name="Debuchy R."/>
            <person name="Gladieux P."/>
            <person name="Thoren M.H."/>
            <person name="Johannesson H."/>
        </authorList>
    </citation>
    <scope>NUCLEOTIDE SEQUENCE</scope>
    <source>
        <strain evidence="5">PSN293</strain>
    </source>
</reference>
<evidence type="ECO:0000256" key="3">
    <source>
        <dbReference type="SAM" id="Phobius"/>
    </source>
</evidence>
<dbReference type="AlphaFoldDB" id="A0AAN6XZ33"/>
<dbReference type="EC" id="3.2.1.22" evidence="2"/>
<keyword evidence="3" id="KW-0472">Membrane</keyword>
<organism evidence="5 6">
    <name type="scientific">Rhypophila decipiens</name>
    <dbReference type="NCBI Taxonomy" id="261697"/>
    <lineage>
        <taxon>Eukaryota</taxon>
        <taxon>Fungi</taxon>
        <taxon>Dikarya</taxon>
        <taxon>Ascomycota</taxon>
        <taxon>Pezizomycotina</taxon>
        <taxon>Sordariomycetes</taxon>
        <taxon>Sordariomycetidae</taxon>
        <taxon>Sordariales</taxon>
        <taxon>Naviculisporaceae</taxon>
        <taxon>Rhypophila</taxon>
    </lineage>
</organism>
<dbReference type="PANTHER" id="PTHR35273:SF2">
    <property type="entry name" value="ALPHA-GALACTOSIDASE"/>
    <property type="match status" value="1"/>
</dbReference>
<evidence type="ECO:0000313" key="5">
    <source>
        <dbReference type="EMBL" id="KAK4208336.1"/>
    </source>
</evidence>
<dbReference type="InterPro" id="IPR017853">
    <property type="entry name" value="GH"/>
</dbReference>
<accession>A0AAN6XZ33</accession>
<name>A0AAN6XZ33_9PEZI</name>
<evidence type="ECO:0000259" key="4">
    <source>
        <dbReference type="Pfam" id="PF03537"/>
    </source>
</evidence>
<feature type="transmembrane region" description="Helical" evidence="3">
    <location>
        <begin position="24"/>
        <end position="48"/>
    </location>
</feature>
<keyword evidence="6" id="KW-1185">Reference proteome</keyword>
<reference evidence="5" key="1">
    <citation type="journal article" date="2023" name="Mol. Phylogenet. Evol.">
        <title>Genome-scale phylogeny and comparative genomics of the fungal order Sordariales.</title>
        <authorList>
            <person name="Hensen N."/>
            <person name="Bonometti L."/>
            <person name="Westerberg I."/>
            <person name="Brannstrom I.O."/>
            <person name="Guillou S."/>
            <person name="Cros-Aarteil S."/>
            <person name="Calhoun S."/>
            <person name="Haridas S."/>
            <person name="Kuo A."/>
            <person name="Mondo S."/>
            <person name="Pangilinan J."/>
            <person name="Riley R."/>
            <person name="LaButti K."/>
            <person name="Andreopoulos B."/>
            <person name="Lipzen A."/>
            <person name="Chen C."/>
            <person name="Yan M."/>
            <person name="Daum C."/>
            <person name="Ng V."/>
            <person name="Clum A."/>
            <person name="Steindorff A."/>
            <person name="Ohm R.A."/>
            <person name="Martin F."/>
            <person name="Silar P."/>
            <person name="Natvig D.O."/>
            <person name="Lalanne C."/>
            <person name="Gautier V."/>
            <person name="Ament-Velasquez S.L."/>
            <person name="Kruys A."/>
            <person name="Hutchinson M.I."/>
            <person name="Powell A.J."/>
            <person name="Barry K."/>
            <person name="Miller A.N."/>
            <person name="Grigoriev I.V."/>
            <person name="Debuchy R."/>
            <person name="Gladieux P."/>
            <person name="Hiltunen Thoren M."/>
            <person name="Johannesson H."/>
        </authorList>
    </citation>
    <scope>NUCLEOTIDE SEQUENCE</scope>
    <source>
        <strain evidence="5">PSN293</strain>
    </source>
</reference>
<dbReference type="Gene3D" id="3.20.20.70">
    <property type="entry name" value="Aldolase class I"/>
    <property type="match status" value="1"/>
</dbReference>
<dbReference type="SUPFAM" id="SSF51445">
    <property type="entry name" value="(Trans)glycosidases"/>
    <property type="match status" value="1"/>
</dbReference>
<keyword evidence="5" id="KW-0378">Hydrolase</keyword>
<protein>
    <recommendedName>
        <fullName evidence="2">alpha-galactosidase</fullName>
        <ecNumber evidence="2">3.2.1.22</ecNumber>
    </recommendedName>
</protein>
<proteinExistence type="predicted"/>
<keyword evidence="3" id="KW-0812">Transmembrane</keyword>
<dbReference type="InterPro" id="IPR013785">
    <property type="entry name" value="Aldolase_TIM"/>
</dbReference>
<feature type="domain" description="Glycoside-hydrolase family GH114 TIM-barrel" evidence="4">
    <location>
        <begin position="76"/>
        <end position="311"/>
    </location>
</feature>
<dbReference type="Pfam" id="PF03537">
    <property type="entry name" value="Glyco_hydro_114"/>
    <property type="match status" value="1"/>
</dbReference>
<dbReference type="GO" id="GO:0004557">
    <property type="term" value="F:alpha-galactosidase activity"/>
    <property type="evidence" value="ECO:0007669"/>
    <property type="project" value="UniProtKB-EC"/>
</dbReference>
<evidence type="ECO:0000256" key="1">
    <source>
        <dbReference type="ARBA" id="ARBA00001255"/>
    </source>
</evidence>
<keyword evidence="3" id="KW-1133">Transmembrane helix</keyword>
<comment type="catalytic activity">
    <reaction evidence="1">
        <text>Hydrolysis of terminal, non-reducing alpha-D-galactose residues in alpha-D-galactosides, including galactose oligosaccharides, galactomannans and galactolipids.</text>
        <dbReference type="EC" id="3.2.1.22"/>
    </reaction>
</comment>
<dbReference type="PANTHER" id="PTHR35273">
    <property type="entry name" value="ALPHA-1,4 POLYGALACTOSAMINIDASE, PUTATIVE (AFU_ORTHOLOGUE AFUA_3G07890)-RELATED"/>
    <property type="match status" value="1"/>
</dbReference>
<dbReference type="Proteomes" id="UP001301769">
    <property type="component" value="Unassembled WGS sequence"/>
</dbReference>
<comment type="caution">
    <text evidence="5">The sequence shown here is derived from an EMBL/GenBank/DDBJ whole genome shotgun (WGS) entry which is preliminary data.</text>
</comment>
<gene>
    <name evidence="5" type="ORF">QBC37DRAFT_432129</name>
</gene>
<evidence type="ECO:0000256" key="2">
    <source>
        <dbReference type="ARBA" id="ARBA00012755"/>
    </source>
</evidence>
<sequence>MAVSSGDEGTAGGAKIVDVSRRTALTLVGILVTLTIGVALGLGLGFGLNHNGSDSQSPNPPHPTASATWQPAVNTSWQIILSQELSINHTNPSITPDVEVFDIDMFVHLNTTIIHDLHKLDKKVICYFSAGSYEPFRRDSDKFQDSDMGNVLDGWEDEKWLNITSPHVRGIMSDRIDLAALLGCDAIDPDNMDGYLNDNGLDITTDEAVDYLKFLADKAKAKNMAIGLKNAPDLIPDVLDIVQFSVNEQCAAQDNCASFSAFIEAGKPVFHIEYPSGAGRNIAASASKRSCTAKDMAGFSTVMKELKLDAWVEYCDGTRAYTNVVD</sequence>
<dbReference type="EMBL" id="MU858248">
    <property type="protein sequence ID" value="KAK4208336.1"/>
    <property type="molecule type" value="Genomic_DNA"/>
</dbReference>